<dbReference type="InterPro" id="IPR003661">
    <property type="entry name" value="HisK_dim/P_dom"/>
</dbReference>
<dbReference type="SUPFAM" id="SSF47384">
    <property type="entry name" value="Homodimeric domain of signal transducing histidine kinase"/>
    <property type="match status" value="1"/>
</dbReference>
<dbReference type="EMBL" id="UOEO01000094">
    <property type="protein sequence ID" value="VAW18767.1"/>
    <property type="molecule type" value="Genomic_DNA"/>
</dbReference>
<dbReference type="GO" id="GO:0000155">
    <property type="term" value="F:phosphorelay sensor kinase activity"/>
    <property type="evidence" value="ECO:0007669"/>
    <property type="project" value="InterPro"/>
</dbReference>
<accession>A0A3B0TZ87</accession>
<organism evidence="10">
    <name type="scientific">hydrothermal vent metagenome</name>
    <dbReference type="NCBI Taxonomy" id="652676"/>
    <lineage>
        <taxon>unclassified sequences</taxon>
        <taxon>metagenomes</taxon>
        <taxon>ecological metagenomes</taxon>
    </lineage>
</organism>
<dbReference type="SMART" id="SM00388">
    <property type="entry name" value="HisKA"/>
    <property type="match status" value="1"/>
</dbReference>
<dbReference type="SMART" id="SM00387">
    <property type="entry name" value="HATPase_c"/>
    <property type="match status" value="1"/>
</dbReference>
<keyword evidence="7 8" id="KW-1133">Transmembrane helix</keyword>
<keyword evidence="8" id="KW-0472">Membrane</keyword>
<dbReference type="InterPro" id="IPR036890">
    <property type="entry name" value="HATPase_C_sf"/>
</dbReference>
<dbReference type="InterPro" id="IPR050428">
    <property type="entry name" value="TCS_sensor_his_kinase"/>
</dbReference>
<dbReference type="Gene3D" id="6.10.340.10">
    <property type="match status" value="1"/>
</dbReference>
<proteinExistence type="predicted"/>
<sequence>MKLRNILPVSWPVSLKIPLTVAVLMIAIGTLVTERVLSSLSQIQDQYLNEISGSYLDGLTTSVLPYVLRDDIWEAFDAIERSNAQYENIKIISTIVAGSGNTILAASDPGQLPTGSLIPKSYLESAIAYGKIRIVAGNPIVRLVKNLEFQGQMIGKLVVTLDVSEQLSERNNVRLALIGTSAIFTILMAAFGYLLTRRMTRPMQILSEHLDQAKDGSFLEISATDMNRSSKEISALFDSYNSMIRAVNERDTLAATLHEEEKLAGLGRLTAAMAHEINNPLGGMLNVLETLKRHRDKPEIQKKSINLLERGLKSIGDVVQTALATYRNRSTKRNLCEKDFNDLKRLLRPEINRRCQNLAWKMTWRGELGIDGTSVRQVTLNLLLNASNAAGRGGSVSFSSSTSQNMLHIIVENSGAPIPDEILQCLNENRDKKKILLEERAGLGLWVICRLVQDMSGQIKASNLNDGALVVVDLMLKGTTIKHAA</sequence>
<comment type="catalytic activity">
    <reaction evidence="1">
        <text>ATP + protein L-histidine = ADP + protein N-phospho-L-histidine.</text>
        <dbReference type="EC" id="2.7.13.3"/>
    </reaction>
</comment>
<evidence type="ECO:0000259" key="9">
    <source>
        <dbReference type="PROSITE" id="PS50109"/>
    </source>
</evidence>
<keyword evidence="6" id="KW-0418">Kinase</keyword>
<evidence type="ECO:0000256" key="4">
    <source>
        <dbReference type="ARBA" id="ARBA00022679"/>
    </source>
</evidence>
<reference evidence="10" key="1">
    <citation type="submission" date="2018-06" db="EMBL/GenBank/DDBJ databases">
        <authorList>
            <person name="Zhirakovskaya E."/>
        </authorList>
    </citation>
    <scope>NUCLEOTIDE SEQUENCE</scope>
</reference>
<feature type="transmembrane region" description="Helical" evidence="8">
    <location>
        <begin position="15"/>
        <end position="33"/>
    </location>
</feature>
<evidence type="ECO:0000313" key="10">
    <source>
        <dbReference type="EMBL" id="VAW18767.1"/>
    </source>
</evidence>
<feature type="transmembrane region" description="Helical" evidence="8">
    <location>
        <begin position="175"/>
        <end position="195"/>
    </location>
</feature>
<evidence type="ECO:0000256" key="5">
    <source>
        <dbReference type="ARBA" id="ARBA00022692"/>
    </source>
</evidence>
<dbReference type="PROSITE" id="PS50109">
    <property type="entry name" value="HIS_KIN"/>
    <property type="match status" value="1"/>
</dbReference>
<dbReference type="PANTHER" id="PTHR45436">
    <property type="entry name" value="SENSOR HISTIDINE KINASE YKOH"/>
    <property type="match status" value="1"/>
</dbReference>
<dbReference type="GO" id="GO:0005886">
    <property type="term" value="C:plasma membrane"/>
    <property type="evidence" value="ECO:0007669"/>
    <property type="project" value="TreeGrafter"/>
</dbReference>
<dbReference type="InterPro" id="IPR005467">
    <property type="entry name" value="His_kinase_dom"/>
</dbReference>
<dbReference type="InterPro" id="IPR003594">
    <property type="entry name" value="HATPase_dom"/>
</dbReference>
<dbReference type="Gene3D" id="1.10.287.130">
    <property type="match status" value="1"/>
</dbReference>
<dbReference type="EC" id="2.7.13.3" evidence="2"/>
<dbReference type="Gene3D" id="3.30.565.10">
    <property type="entry name" value="Histidine kinase-like ATPase, C-terminal domain"/>
    <property type="match status" value="1"/>
</dbReference>
<keyword evidence="4" id="KW-0808">Transferase</keyword>
<dbReference type="SUPFAM" id="SSF55874">
    <property type="entry name" value="ATPase domain of HSP90 chaperone/DNA topoisomerase II/histidine kinase"/>
    <property type="match status" value="1"/>
</dbReference>
<name>A0A3B0TZ87_9ZZZZ</name>
<feature type="domain" description="Histidine kinase" evidence="9">
    <location>
        <begin position="272"/>
        <end position="478"/>
    </location>
</feature>
<dbReference type="InterPro" id="IPR036097">
    <property type="entry name" value="HisK_dim/P_sf"/>
</dbReference>
<protein>
    <recommendedName>
        <fullName evidence="2">histidine kinase</fullName>
        <ecNumber evidence="2">2.7.13.3</ecNumber>
    </recommendedName>
</protein>
<evidence type="ECO:0000256" key="8">
    <source>
        <dbReference type="SAM" id="Phobius"/>
    </source>
</evidence>
<evidence type="ECO:0000256" key="1">
    <source>
        <dbReference type="ARBA" id="ARBA00000085"/>
    </source>
</evidence>
<gene>
    <name evidence="10" type="ORF">MNBD_ALPHA12-2302</name>
</gene>
<keyword evidence="5 8" id="KW-0812">Transmembrane</keyword>
<evidence type="ECO:0000256" key="7">
    <source>
        <dbReference type="ARBA" id="ARBA00022989"/>
    </source>
</evidence>
<keyword evidence="3" id="KW-0597">Phosphoprotein</keyword>
<evidence type="ECO:0000256" key="2">
    <source>
        <dbReference type="ARBA" id="ARBA00012438"/>
    </source>
</evidence>
<dbReference type="Pfam" id="PF00512">
    <property type="entry name" value="HisKA"/>
    <property type="match status" value="1"/>
</dbReference>
<evidence type="ECO:0000256" key="3">
    <source>
        <dbReference type="ARBA" id="ARBA00022553"/>
    </source>
</evidence>
<dbReference type="Pfam" id="PF02518">
    <property type="entry name" value="HATPase_c"/>
    <property type="match status" value="1"/>
</dbReference>
<dbReference type="CDD" id="cd00082">
    <property type="entry name" value="HisKA"/>
    <property type="match status" value="1"/>
</dbReference>
<dbReference type="PANTHER" id="PTHR45436:SF5">
    <property type="entry name" value="SENSOR HISTIDINE KINASE TRCS"/>
    <property type="match status" value="1"/>
</dbReference>
<dbReference type="AlphaFoldDB" id="A0A3B0TZ87"/>
<evidence type="ECO:0000256" key="6">
    <source>
        <dbReference type="ARBA" id="ARBA00022777"/>
    </source>
</evidence>